<keyword evidence="5" id="KW-0418">Kinase</keyword>
<evidence type="ECO:0000256" key="1">
    <source>
        <dbReference type="ARBA" id="ARBA00012513"/>
    </source>
</evidence>
<evidence type="ECO:0000256" key="7">
    <source>
        <dbReference type="ARBA" id="ARBA00047899"/>
    </source>
</evidence>
<evidence type="ECO:0000256" key="4">
    <source>
        <dbReference type="ARBA" id="ARBA00022741"/>
    </source>
</evidence>
<keyword evidence="3" id="KW-0808">Transferase</keyword>
<feature type="domain" description="Protein kinase" evidence="9">
    <location>
        <begin position="34"/>
        <end position="266"/>
    </location>
</feature>
<gene>
    <name evidence="10" type="ORF">VMF7928_02380</name>
</gene>
<keyword evidence="2" id="KW-0723">Serine/threonine-protein kinase</keyword>
<comment type="catalytic activity">
    <reaction evidence="8">
        <text>L-seryl-[protein] + ATP = O-phospho-L-seryl-[protein] + ADP + H(+)</text>
        <dbReference type="Rhea" id="RHEA:17989"/>
        <dbReference type="Rhea" id="RHEA-COMP:9863"/>
        <dbReference type="Rhea" id="RHEA-COMP:11604"/>
        <dbReference type="ChEBI" id="CHEBI:15378"/>
        <dbReference type="ChEBI" id="CHEBI:29999"/>
        <dbReference type="ChEBI" id="CHEBI:30616"/>
        <dbReference type="ChEBI" id="CHEBI:83421"/>
        <dbReference type="ChEBI" id="CHEBI:456216"/>
        <dbReference type="EC" id="2.7.11.1"/>
    </reaction>
</comment>
<dbReference type="SMART" id="SM00220">
    <property type="entry name" value="S_TKc"/>
    <property type="match status" value="1"/>
</dbReference>
<dbReference type="EC" id="2.7.11.1" evidence="1"/>
<keyword evidence="11" id="KW-1185">Reference proteome</keyword>
<evidence type="ECO:0000256" key="2">
    <source>
        <dbReference type="ARBA" id="ARBA00022527"/>
    </source>
</evidence>
<dbReference type="Proteomes" id="UP000838748">
    <property type="component" value="Unassembled WGS sequence"/>
</dbReference>
<evidence type="ECO:0000256" key="5">
    <source>
        <dbReference type="ARBA" id="ARBA00022777"/>
    </source>
</evidence>
<dbReference type="PANTHER" id="PTHR24361">
    <property type="entry name" value="MITOGEN-ACTIVATED KINASE KINASE KINASE"/>
    <property type="match status" value="1"/>
</dbReference>
<evidence type="ECO:0000256" key="3">
    <source>
        <dbReference type="ARBA" id="ARBA00022679"/>
    </source>
</evidence>
<evidence type="ECO:0000313" key="10">
    <source>
        <dbReference type="EMBL" id="CAH0539703.1"/>
    </source>
</evidence>
<accession>A0ABN8E539</accession>
<dbReference type="PROSITE" id="PS00108">
    <property type="entry name" value="PROTEIN_KINASE_ST"/>
    <property type="match status" value="1"/>
</dbReference>
<dbReference type="InterPro" id="IPR008271">
    <property type="entry name" value="Ser/Thr_kinase_AS"/>
</dbReference>
<proteinExistence type="predicted"/>
<evidence type="ECO:0000256" key="6">
    <source>
        <dbReference type="ARBA" id="ARBA00022840"/>
    </source>
</evidence>
<dbReference type="PROSITE" id="PS50011">
    <property type="entry name" value="PROTEIN_KINASE_DOM"/>
    <property type="match status" value="1"/>
</dbReference>
<dbReference type="EMBL" id="CAKLDM010000002">
    <property type="protein sequence ID" value="CAH0539703.1"/>
    <property type="molecule type" value="Genomic_DNA"/>
</dbReference>
<keyword evidence="6" id="KW-0067">ATP-binding</keyword>
<evidence type="ECO:0000259" key="9">
    <source>
        <dbReference type="PROSITE" id="PS50011"/>
    </source>
</evidence>
<name>A0ABN8E539_9VIBR</name>
<dbReference type="InterPro" id="IPR011009">
    <property type="entry name" value="Kinase-like_dom_sf"/>
</dbReference>
<dbReference type="InterPro" id="IPR053235">
    <property type="entry name" value="Ser_Thr_kinase"/>
</dbReference>
<dbReference type="PANTHER" id="PTHR24361:SF433">
    <property type="entry name" value="PROTEIN KINASE DOMAIN-CONTAINING PROTEIN"/>
    <property type="match status" value="1"/>
</dbReference>
<comment type="caution">
    <text evidence="10">The sequence shown here is derived from an EMBL/GenBank/DDBJ whole genome shotgun (WGS) entry which is preliminary data.</text>
</comment>
<dbReference type="InterPro" id="IPR000719">
    <property type="entry name" value="Prot_kinase_dom"/>
</dbReference>
<comment type="catalytic activity">
    <reaction evidence="7">
        <text>L-threonyl-[protein] + ATP = O-phospho-L-threonyl-[protein] + ADP + H(+)</text>
        <dbReference type="Rhea" id="RHEA:46608"/>
        <dbReference type="Rhea" id="RHEA-COMP:11060"/>
        <dbReference type="Rhea" id="RHEA-COMP:11605"/>
        <dbReference type="ChEBI" id="CHEBI:15378"/>
        <dbReference type="ChEBI" id="CHEBI:30013"/>
        <dbReference type="ChEBI" id="CHEBI:30616"/>
        <dbReference type="ChEBI" id="CHEBI:61977"/>
        <dbReference type="ChEBI" id="CHEBI:456216"/>
        <dbReference type="EC" id="2.7.11.1"/>
    </reaction>
</comment>
<dbReference type="SUPFAM" id="SSF56112">
    <property type="entry name" value="Protein kinase-like (PK-like)"/>
    <property type="match status" value="1"/>
</dbReference>
<organism evidence="10 11">
    <name type="scientific">Vibrio marisflavi CECT 7928</name>
    <dbReference type="NCBI Taxonomy" id="634439"/>
    <lineage>
        <taxon>Bacteria</taxon>
        <taxon>Pseudomonadati</taxon>
        <taxon>Pseudomonadota</taxon>
        <taxon>Gammaproteobacteria</taxon>
        <taxon>Vibrionales</taxon>
        <taxon>Vibrionaceae</taxon>
        <taxon>Vibrio</taxon>
    </lineage>
</organism>
<evidence type="ECO:0000256" key="8">
    <source>
        <dbReference type="ARBA" id="ARBA00048679"/>
    </source>
</evidence>
<dbReference type="Gene3D" id="1.10.510.10">
    <property type="entry name" value="Transferase(Phosphotransferase) domain 1"/>
    <property type="match status" value="1"/>
</dbReference>
<evidence type="ECO:0000313" key="11">
    <source>
        <dbReference type="Proteomes" id="UP000838748"/>
    </source>
</evidence>
<protein>
    <recommendedName>
        <fullName evidence="1">non-specific serine/threonine protein kinase</fullName>
        <ecNumber evidence="1">2.7.11.1</ecNumber>
    </recommendedName>
</protein>
<dbReference type="Pfam" id="PF00069">
    <property type="entry name" value="Pkinase"/>
    <property type="match status" value="1"/>
</dbReference>
<reference evidence="10" key="1">
    <citation type="submission" date="2021-11" db="EMBL/GenBank/DDBJ databases">
        <authorList>
            <person name="Rodrigo-Torres L."/>
            <person name="Arahal R. D."/>
            <person name="Lucena T."/>
        </authorList>
    </citation>
    <scope>NUCLEOTIDE SEQUENCE</scope>
    <source>
        <strain evidence="10">CECT 7928</strain>
    </source>
</reference>
<keyword evidence="4" id="KW-0547">Nucleotide-binding</keyword>
<sequence length="266" mass="29257">MCPGSSPLSICQVQSNNLTPSNNGALMGAIDHFSKLGVQFTTQFNSRVYKALHPTHGEVIFKFAASIHQKLALKNEAEFLHGNTSRNWPKFLDYTNYRALNVLMLSYLPGESLASIIQEGSLPKIGTGQIEDLIQCVHKTGFIHGDIKPSNIILRPDKTLGLIDFGCCCRLGTPYKEHNAKGITPSFSGLPPSPSCIASKKDDWVSTAILLSVLNGSHPCNGESLYSALRKQSDITLSRLPAKYQVVIQQRLEKLEHHMRNISDGI</sequence>